<dbReference type="OrthoDB" id="9766257at2"/>
<dbReference type="InterPro" id="IPR027417">
    <property type="entry name" value="P-loop_NTPase"/>
</dbReference>
<dbReference type="EMBL" id="NXLS01000009">
    <property type="protein sequence ID" value="RDU62045.1"/>
    <property type="molecule type" value="Genomic_DNA"/>
</dbReference>
<evidence type="ECO:0000259" key="2">
    <source>
        <dbReference type="Pfam" id="PF12705"/>
    </source>
</evidence>
<feature type="domain" description="PD-(D/E)XK endonuclease-like" evidence="2">
    <location>
        <begin position="540"/>
        <end position="776"/>
    </location>
</feature>
<feature type="coiled-coil region" evidence="1">
    <location>
        <begin position="724"/>
        <end position="751"/>
    </location>
</feature>
<dbReference type="Proteomes" id="UP000256650">
    <property type="component" value="Unassembled WGS sequence"/>
</dbReference>
<protein>
    <submittedName>
        <fullName evidence="3">PD-(D/E)XK nuclease family protein</fullName>
    </submittedName>
</protein>
<dbReference type="SUPFAM" id="SSF52980">
    <property type="entry name" value="Restriction endonuclease-like"/>
    <property type="match status" value="1"/>
</dbReference>
<comment type="caution">
    <text evidence="3">The sequence shown here is derived from an EMBL/GenBank/DDBJ whole genome shotgun (WGS) entry which is preliminary data.</text>
</comment>
<dbReference type="InterPro" id="IPR011604">
    <property type="entry name" value="PDDEXK-like_dom_sf"/>
</dbReference>
<dbReference type="GeneID" id="82536255"/>
<dbReference type="RefSeq" id="WP_115552106.1">
    <property type="nucleotide sequence ID" value="NZ_CAPHNE010000086.1"/>
</dbReference>
<dbReference type="SUPFAM" id="SSF52540">
    <property type="entry name" value="P-loop containing nucleoside triphosphate hydrolases"/>
    <property type="match status" value="1"/>
</dbReference>
<evidence type="ECO:0000256" key="1">
    <source>
        <dbReference type="SAM" id="Coils"/>
    </source>
</evidence>
<evidence type="ECO:0000313" key="4">
    <source>
        <dbReference type="Proteomes" id="UP000256650"/>
    </source>
</evidence>
<keyword evidence="1" id="KW-0175">Coiled coil</keyword>
<organism evidence="3 4">
    <name type="scientific">Helicobacter ganmani</name>
    <dbReference type="NCBI Taxonomy" id="60246"/>
    <lineage>
        <taxon>Bacteria</taxon>
        <taxon>Pseudomonadati</taxon>
        <taxon>Campylobacterota</taxon>
        <taxon>Epsilonproteobacteria</taxon>
        <taxon>Campylobacterales</taxon>
        <taxon>Helicobacteraceae</taxon>
        <taxon>Helicobacter</taxon>
    </lineage>
</organism>
<keyword evidence="4" id="KW-1185">Reference proteome</keyword>
<evidence type="ECO:0000313" key="3">
    <source>
        <dbReference type="EMBL" id="RDU62045.1"/>
    </source>
</evidence>
<reference evidence="3 4" key="1">
    <citation type="submission" date="2018-04" db="EMBL/GenBank/DDBJ databases">
        <title>Novel Campyloabacter and Helicobacter Species and Strains.</title>
        <authorList>
            <person name="Mannion A.J."/>
            <person name="Shen Z."/>
            <person name="Fox J.G."/>
        </authorList>
    </citation>
    <scope>NUCLEOTIDE SEQUENCE [LARGE SCALE GENOMIC DNA]</scope>
    <source>
        <strain evidence="3 4">MIT 99-5101</strain>
    </source>
</reference>
<name>A0A3D8IAH0_9HELI</name>
<dbReference type="Gene3D" id="3.90.320.10">
    <property type="match status" value="1"/>
</dbReference>
<dbReference type="InterPro" id="IPR038726">
    <property type="entry name" value="PDDEXK_AddAB-type"/>
</dbReference>
<gene>
    <name evidence="3" type="ORF">CQA43_08175</name>
</gene>
<accession>A0A3D8IAH0</accession>
<proteinExistence type="predicted"/>
<dbReference type="AlphaFoldDB" id="A0A3D8IAH0"/>
<sequence length="778" mass="90876">MESLHLFSNTRAMKHFFVQNYTEDFLPSAKSIAEFLDFILRVEGKRKIPPFLRNFYLYQAIQENYQNTQKLGNFARNFTQFLLNSTFFLKFYDELCAECVSLESLANSDIYAFYDDHLEVLKAIFKSYQEILIKNHFFDKYFLEDYQITFELLYPFERIVIHLEGFLSQFEMQVLRKISKKLPITFELNLDSFNQEYYTKLFEIPLEIGFYEIVLFCNKLSYDKIVQNINSKGKESQVQVLEFRDKIAEVGGIFAQIDVWLGQGITPEQICIVLPNEEFAHYLRLFDKARNFNYAMGSALKSSALYRNLKNAIKAQNAQANCNESPQVEEQDSTLAIPNFLDFESFKEFLQNLEANSKEAQRVKEKFLEGLEQFDFALKYLTSLSVQEQILAFLDMIEEVTLDDVGGGRISVVGILETRGVCFPYVIIPEFNAGNVPSLSDKDLFLNTAMREKIGLPTRKSRENLQKHYYAKLLQGSCQAWIMCLSNDENKPSRFLLEDSIFGNSPLLKADTRYSEYFLSGKALNYQECEIVAPLEIKDFSATSLQCFLTCPRKFYYRYILGFKEAANEAVNIGSKIHNILKEIYQRTQDYNMDLMYQEFCKEMDKSHSLKESFESALAKKYLKNFFESEKVRLESGWIPFAFEQDFCFEFAGFALKGRIDRIDKRGNEVCVLDYKYKRNLKVESKNYEKATDFQLPIYVLAIQKGAICACNPKQIQAGFYDLYEAQIKREQDLNAKIEVLQEKLETIKKDSKEVNFVLASKREACQYCDFIYLCNRY</sequence>
<dbReference type="InterPro" id="IPR011335">
    <property type="entry name" value="Restrct_endonuc-II-like"/>
</dbReference>
<dbReference type="Pfam" id="PF12705">
    <property type="entry name" value="PDDEXK_1"/>
    <property type="match status" value="1"/>
</dbReference>